<reference evidence="3 4" key="1">
    <citation type="submission" date="2024-02" db="EMBL/GenBank/DDBJ databases">
        <title>de novo genome assembly of Solanum bulbocastanum strain 11H21.</title>
        <authorList>
            <person name="Hosaka A.J."/>
        </authorList>
    </citation>
    <scope>NUCLEOTIDE SEQUENCE [LARGE SCALE GENOMIC DNA]</scope>
    <source>
        <tissue evidence="3">Young leaves</tissue>
    </source>
</reference>
<keyword evidence="4" id="KW-1185">Reference proteome</keyword>
<proteinExistence type="predicted"/>
<keyword evidence="2" id="KW-1133">Transmembrane helix</keyword>
<dbReference type="EMBL" id="JBANQN010000011">
    <property type="protein sequence ID" value="KAK6775953.1"/>
    <property type="molecule type" value="Genomic_DNA"/>
</dbReference>
<evidence type="ECO:0000313" key="4">
    <source>
        <dbReference type="Proteomes" id="UP001371456"/>
    </source>
</evidence>
<dbReference type="Proteomes" id="UP001371456">
    <property type="component" value="Unassembled WGS sequence"/>
</dbReference>
<protein>
    <submittedName>
        <fullName evidence="3">Uncharacterized protein</fullName>
    </submittedName>
</protein>
<feature type="compositionally biased region" description="Basic and acidic residues" evidence="1">
    <location>
        <begin position="78"/>
        <end position="92"/>
    </location>
</feature>
<evidence type="ECO:0000256" key="1">
    <source>
        <dbReference type="SAM" id="MobiDB-lite"/>
    </source>
</evidence>
<name>A0AAN8SUI4_SOLBU</name>
<keyword evidence="2" id="KW-0812">Transmembrane</keyword>
<evidence type="ECO:0000256" key="2">
    <source>
        <dbReference type="SAM" id="Phobius"/>
    </source>
</evidence>
<feature type="transmembrane region" description="Helical" evidence="2">
    <location>
        <begin position="23"/>
        <end position="39"/>
    </location>
</feature>
<feature type="region of interest" description="Disordered" evidence="1">
    <location>
        <begin position="54"/>
        <end position="110"/>
    </location>
</feature>
<feature type="compositionally biased region" description="Basic and acidic residues" evidence="1">
    <location>
        <begin position="54"/>
        <end position="65"/>
    </location>
</feature>
<comment type="caution">
    <text evidence="3">The sequence shown here is derived from an EMBL/GenBank/DDBJ whole genome shotgun (WGS) entry which is preliminary data.</text>
</comment>
<organism evidence="3 4">
    <name type="scientific">Solanum bulbocastanum</name>
    <name type="common">Wild potato</name>
    <dbReference type="NCBI Taxonomy" id="147425"/>
    <lineage>
        <taxon>Eukaryota</taxon>
        <taxon>Viridiplantae</taxon>
        <taxon>Streptophyta</taxon>
        <taxon>Embryophyta</taxon>
        <taxon>Tracheophyta</taxon>
        <taxon>Spermatophyta</taxon>
        <taxon>Magnoliopsida</taxon>
        <taxon>eudicotyledons</taxon>
        <taxon>Gunneridae</taxon>
        <taxon>Pentapetalae</taxon>
        <taxon>asterids</taxon>
        <taxon>lamiids</taxon>
        <taxon>Solanales</taxon>
        <taxon>Solanaceae</taxon>
        <taxon>Solanoideae</taxon>
        <taxon>Solaneae</taxon>
        <taxon>Solanum</taxon>
    </lineage>
</organism>
<accession>A0AAN8SUI4</accession>
<dbReference type="AlphaFoldDB" id="A0AAN8SUI4"/>
<gene>
    <name evidence="3" type="ORF">RDI58_026954</name>
</gene>
<keyword evidence="2" id="KW-0472">Membrane</keyword>
<evidence type="ECO:0000313" key="3">
    <source>
        <dbReference type="EMBL" id="KAK6775953.1"/>
    </source>
</evidence>
<sequence length="110" mass="12490">MSSIASDSYDYDMGDYDCDDKGMYLRTMVIMGAMMIAMIKSRIRMGATISEGEYEKNLKHDSYGEDREEEDSCGSSYDDERACERSYSHSESEDGSYDEPRTCYTSLLPG</sequence>